<dbReference type="EMBL" id="JMSN01000041">
    <property type="protein sequence ID" value="KDN45596.1"/>
    <property type="molecule type" value="Genomic_DNA"/>
</dbReference>
<reference evidence="4 5" key="1">
    <citation type="submission" date="2014-05" db="EMBL/GenBank/DDBJ databases">
        <title>Draft genome sequence of a rare smut relative, Tilletiaria anomala UBC 951.</title>
        <authorList>
            <consortium name="DOE Joint Genome Institute"/>
            <person name="Toome M."/>
            <person name="Kuo A."/>
            <person name="Henrissat B."/>
            <person name="Lipzen A."/>
            <person name="Tritt A."/>
            <person name="Yoshinaga Y."/>
            <person name="Zane M."/>
            <person name="Barry K."/>
            <person name="Grigoriev I.V."/>
            <person name="Spatafora J.W."/>
            <person name="Aimea M.C."/>
        </authorList>
    </citation>
    <scope>NUCLEOTIDE SEQUENCE [LARGE SCALE GENOMIC DNA]</scope>
    <source>
        <strain evidence="4 5">UBC 951</strain>
    </source>
</reference>
<dbReference type="AlphaFoldDB" id="A0A066VVS0"/>
<dbReference type="InParanoid" id="A0A066VVS0"/>
<dbReference type="InterPro" id="IPR017946">
    <property type="entry name" value="PLC-like_Pdiesterase_TIM-brl"/>
</dbReference>
<sequence length="665" mass="72364">MLDLNPGPGRGRHADGYASVSSRPYAYPRRHDEQDEWGVVDSTARRQRTMMNSASWLLRLPLVGSLLTSTPPPPPYSPSAPRRARQRMRQPSRPSLSAFEEEEDAADQNTDTDSGSYASSYDGSHAYYYYDDNDEDNGGARTCKRCGGGGSSSSSADARATAVLPSAIGHHPRHSSSNANGETMGAAHEKASSGAAAARGGGFHMHHPSHARAHADNQAPSPAAAVVEIPLTPMPRDGWAHTRPRYSSRGRGRGRRNSRSNLSSRNESFLDLLFILVPTLAACALSFVLGISFEVLRSSIIGAKGSSGSTRSRFSASRWSGAYSLDGAGAAAIAAGPGCSAMDLAMAHIQPVETLRIHSHNDETRAKPLLEALSYGAISVEADVWRVDNSSLLYVGHELESLSEVYTLRSTYIDPLVTILEQRNARGVEPSSRSSAGRRGHRSGDDAPALEQQSDRHNRTWNGVYKSAPEQTLYLFLDIKSDSLSTWASMHDALQPLRQRGWLTRWSNGHDLIPGAVTVIGTGDAPVSLVAPQRDRDVFIDAPVHDLAQPIRGDDGQTYAYNATLSPIASGNWLTSISYMGLLPASDATRASIRRMSRDAHRRGMYVRWWANPAWPPFARNRAWKVMLDEEVDLINTDVLESAADVLLESGKSKRLQPLDTKVKH</sequence>
<evidence type="ECO:0000313" key="4">
    <source>
        <dbReference type="EMBL" id="KDN45596.1"/>
    </source>
</evidence>
<dbReference type="PANTHER" id="PTHR31571">
    <property type="entry name" value="ALTERED INHERITANCE OF MITOCHONDRIA PROTEIN 6"/>
    <property type="match status" value="1"/>
</dbReference>
<feature type="compositionally biased region" description="Basic residues" evidence="3">
    <location>
        <begin position="242"/>
        <end position="258"/>
    </location>
</feature>
<dbReference type="PANTHER" id="PTHR31571:SF1">
    <property type="entry name" value="ALTERED INHERITANCE OF MITOCHONDRIA PROTEIN 6"/>
    <property type="match status" value="1"/>
</dbReference>
<feature type="region of interest" description="Disordered" evidence="3">
    <location>
        <begin position="424"/>
        <end position="458"/>
    </location>
</feature>
<proteinExistence type="inferred from homology"/>
<organism evidence="4 5">
    <name type="scientific">Tilletiaria anomala (strain ATCC 24038 / CBS 436.72 / UBC 951)</name>
    <dbReference type="NCBI Taxonomy" id="1037660"/>
    <lineage>
        <taxon>Eukaryota</taxon>
        <taxon>Fungi</taxon>
        <taxon>Dikarya</taxon>
        <taxon>Basidiomycota</taxon>
        <taxon>Ustilaginomycotina</taxon>
        <taxon>Exobasidiomycetes</taxon>
        <taxon>Georgefischeriales</taxon>
        <taxon>Tilletiariaceae</taxon>
        <taxon>Tilletiaria</taxon>
    </lineage>
</organism>
<evidence type="ECO:0000313" key="5">
    <source>
        <dbReference type="Proteomes" id="UP000027361"/>
    </source>
</evidence>
<feature type="region of interest" description="Disordered" evidence="3">
    <location>
        <begin position="1"/>
        <end position="20"/>
    </location>
</feature>
<dbReference type="RefSeq" id="XP_013243235.1">
    <property type="nucleotide sequence ID" value="XM_013387781.1"/>
</dbReference>
<dbReference type="STRING" id="1037660.A0A066VVS0"/>
<protein>
    <recommendedName>
        <fullName evidence="2">Altered inheritance of mitochondria protein 6</fullName>
    </recommendedName>
</protein>
<dbReference type="SUPFAM" id="SSF51695">
    <property type="entry name" value="PLC-like phosphodiesterases"/>
    <property type="match status" value="1"/>
</dbReference>
<dbReference type="HOGENOM" id="CLU_412877_0_0_1"/>
<comment type="similarity">
    <text evidence="1">Belongs to the AIM6 family.</text>
</comment>
<keyword evidence="5" id="KW-1185">Reference proteome</keyword>
<accession>A0A066VVS0</accession>
<comment type="caution">
    <text evidence="4">The sequence shown here is derived from an EMBL/GenBank/DDBJ whole genome shotgun (WGS) entry which is preliminary data.</text>
</comment>
<evidence type="ECO:0000256" key="2">
    <source>
        <dbReference type="ARBA" id="ARBA00014286"/>
    </source>
</evidence>
<gene>
    <name evidence="4" type="ORF">K437DRAFT_294517</name>
</gene>
<dbReference type="Proteomes" id="UP000027361">
    <property type="component" value="Unassembled WGS sequence"/>
</dbReference>
<evidence type="ECO:0000256" key="1">
    <source>
        <dbReference type="ARBA" id="ARBA00008858"/>
    </source>
</evidence>
<feature type="region of interest" description="Disordered" evidence="3">
    <location>
        <begin position="68"/>
        <end position="118"/>
    </location>
</feature>
<feature type="region of interest" description="Disordered" evidence="3">
    <location>
        <begin position="167"/>
        <end position="262"/>
    </location>
</feature>
<dbReference type="GeneID" id="25267217"/>
<name>A0A066VVS0_TILAU</name>
<dbReference type="GO" id="GO:0008081">
    <property type="term" value="F:phosphoric diester hydrolase activity"/>
    <property type="evidence" value="ECO:0007669"/>
    <property type="project" value="InterPro"/>
</dbReference>
<dbReference type="OrthoDB" id="4153866at2759"/>
<dbReference type="InterPro" id="IPR051236">
    <property type="entry name" value="HAT_RTT109-like"/>
</dbReference>
<evidence type="ECO:0000256" key="3">
    <source>
        <dbReference type="SAM" id="MobiDB-lite"/>
    </source>
</evidence>
<dbReference type="GO" id="GO:0006629">
    <property type="term" value="P:lipid metabolic process"/>
    <property type="evidence" value="ECO:0007669"/>
    <property type="project" value="InterPro"/>
</dbReference>